<evidence type="ECO:0000259" key="4">
    <source>
        <dbReference type="PROSITE" id="PS51007"/>
    </source>
</evidence>
<protein>
    <recommendedName>
        <fullName evidence="4">Cytochrome c domain-containing protein</fullName>
    </recommendedName>
</protein>
<proteinExistence type="predicted"/>
<dbReference type="PROSITE" id="PS51007">
    <property type="entry name" value="CYTC"/>
    <property type="match status" value="1"/>
</dbReference>
<dbReference type="PIRSF" id="PIRSF028099">
    <property type="entry name" value="DUF1111"/>
    <property type="match status" value="1"/>
</dbReference>
<keyword evidence="6" id="KW-1185">Reference proteome</keyword>
<evidence type="ECO:0000313" key="5">
    <source>
        <dbReference type="EMBL" id="MBW2941648.1"/>
    </source>
</evidence>
<dbReference type="Pfam" id="PF06537">
    <property type="entry name" value="DHOR"/>
    <property type="match status" value="2"/>
</dbReference>
<keyword evidence="2 3" id="KW-0408">Iron</keyword>
<gene>
    <name evidence="5" type="ORF">KXJ70_12700</name>
</gene>
<evidence type="ECO:0000256" key="1">
    <source>
        <dbReference type="ARBA" id="ARBA00022723"/>
    </source>
</evidence>
<accession>A0ABS6VUG9</accession>
<dbReference type="InterPro" id="IPR010538">
    <property type="entry name" value="DHOR"/>
</dbReference>
<name>A0ABS6VUG9_9GAMM</name>
<dbReference type="InterPro" id="IPR051395">
    <property type="entry name" value="Cytochrome_c_Peroxidase/MauG"/>
</dbReference>
<dbReference type="PANTHER" id="PTHR30600:SF4">
    <property type="entry name" value="CYTOCHROME C DOMAIN-CONTAINING PROTEIN"/>
    <property type="match status" value="1"/>
</dbReference>
<keyword evidence="1 3" id="KW-0479">Metal-binding</keyword>
<reference evidence="5" key="1">
    <citation type="submission" date="2021-07" db="EMBL/GenBank/DDBJ databases">
        <title>Zhongshania sp. CAU 1632 isolated from seawater.</title>
        <authorList>
            <person name="Kim W."/>
        </authorList>
    </citation>
    <scope>NUCLEOTIDE SEQUENCE</scope>
    <source>
        <strain evidence="5">CAU 1632</strain>
    </source>
</reference>
<feature type="domain" description="Cytochrome c" evidence="4">
    <location>
        <begin position="335"/>
        <end position="479"/>
    </location>
</feature>
<dbReference type="RefSeq" id="WP_219043884.1">
    <property type="nucleotide sequence ID" value="NZ_JAHWDQ010000003.1"/>
</dbReference>
<dbReference type="InterPro" id="IPR009056">
    <property type="entry name" value="Cyt_c-like_dom"/>
</dbReference>
<organism evidence="5 6">
    <name type="scientific">Zhongshania aquimaris</name>
    <dbReference type="NCBI Taxonomy" id="2857107"/>
    <lineage>
        <taxon>Bacteria</taxon>
        <taxon>Pseudomonadati</taxon>
        <taxon>Pseudomonadota</taxon>
        <taxon>Gammaproteobacteria</taxon>
        <taxon>Cellvibrionales</taxon>
        <taxon>Spongiibacteraceae</taxon>
        <taxon>Zhongshania</taxon>
    </lineage>
</organism>
<dbReference type="PANTHER" id="PTHR30600">
    <property type="entry name" value="CYTOCHROME C PEROXIDASE-RELATED"/>
    <property type="match status" value="1"/>
</dbReference>
<sequence length="479" mass="50749">MQARLRGNIIHIRGPLLGGLITIALATSSGCGQADAPITTSNSISSHASPHLAHTAAPLAYNLAGGSFTIASRGRQSLQRPQPKLSAEQQLEWAVGKSFATQAWVSAPATTTARDGLGPLFNANTCSSCHIRNGQGRLPENGLGLILRLGTQFPTFGEQLQDMANPGSEPEGRVTWRDITQDIVLPDGSEYALTKRNYAVDGNQKSASARLAPALIGMGLLAAIKTDDIIANSDPTDINQDGISGAVNYIVRGNDEPPALGRFGWKASQESLIAQVALAFFEDMGITSSRHPPLPCSESDCGKASNAEMEISDKLLNAVTDYIANLAVPAAAHDELSLQGKTIFNHIGCKACHIPSFNIEVPASPFATVAGGGNTQEINVITETIYPYSDLLLHDMGPGLADQYSSDSTAAAEWRTAPLWGLGIRAENSDNARLLHDGRGRSITEAILWHGGEAAASKSRFTQLSESERAALLHFLKAL</sequence>
<dbReference type="PROSITE" id="PS51257">
    <property type="entry name" value="PROKAR_LIPOPROTEIN"/>
    <property type="match status" value="1"/>
</dbReference>
<dbReference type="Proteomes" id="UP001166291">
    <property type="component" value="Unassembled WGS sequence"/>
</dbReference>
<keyword evidence="3" id="KW-0349">Heme</keyword>
<dbReference type="EMBL" id="JAHWDQ010000003">
    <property type="protein sequence ID" value="MBW2941648.1"/>
    <property type="molecule type" value="Genomic_DNA"/>
</dbReference>
<evidence type="ECO:0000256" key="2">
    <source>
        <dbReference type="ARBA" id="ARBA00023004"/>
    </source>
</evidence>
<comment type="caution">
    <text evidence="5">The sequence shown here is derived from an EMBL/GenBank/DDBJ whole genome shotgun (WGS) entry which is preliminary data.</text>
</comment>
<evidence type="ECO:0000313" key="6">
    <source>
        <dbReference type="Proteomes" id="UP001166291"/>
    </source>
</evidence>
<evidence type="ECO:0000256" key="3">
    <source>
        <dbReference type="PROSITE-ProRule" id="PRU00433"/>
    </source>
</evidence>